<evidence type="ECO:0000313" key="1">
    <source>
        <dbReference type="EMBL" id="MBC3882444.1"/>
    </source>
</evidence>
<dbReference type="Proteomes" id="UP000627446">
    <property type="component" value="Unassembled WGS sequence"/>
</dbReference>
<keyword evidence="2" id="KW-1185">Reference proteome</keyword>
<comment type="caution">
    <text evidence="1">The sequence shown here is derived from an EMBL/GenBank/DDBJ whole genome shotgun (WGS) entry which is preliminary data.</text>
</comment>
<evidence type="ECO:0000313" key="2">
    <source>
        <dbReference type="Proteomes" id="UP000627446"/>
    </source>
</evidence>
<dbReference type="EMBL" id="JACOFZ010000005">
    <property type="protein sequence ID" value="MBC3882444.1"/>
    <property type="molecule type" value="Genomic_DNA"/>
</dbReference>
<reference evidence="1" key="1">
    <citation type="submission" date="2020-08" db="EMBL/GenBank/DDBJ databases">
        <title>Novel species isolated from subtropical streams in China.</title>
        <authorList>
            <person name="Lu H."/>
        </authorList>
    </citation>
    <scope>NUCLEOTIDE SEQUENCE</scope>
    <source>
        <strain evidence="1">LX22W</strain>
    </source>
</reference>
<accession>A0A923HW35</accession>
<gene>
    <name evidence="1" type="ORF">H8K36_13710</name>
</gene>
<protein>
    <submittedName>
        <fullName evidence="1">Uncharacterized protein</fullName>
    </submittedName>
</protein>
<dbReference type="RefSeq" id="WP_186917056.1">
    <property type="nucleotide sequence ID" value="NZ_JACOFZ010000005.1"/>
</dbReference>
<dbReference type="AlphaFoldDB" id="A0A923HW35"/>
<organism evidence="1 2">
    <name type="scientific">Undibacterium nitidum</name>
    <dbReference type="NCBI Taxonomy" id="2762298"/>
    <lineage>
        <taxon>Bacteria</taxon>
        <taxon>Pseudomonadati</taxon>
        <taxon>Pseudomonadota</taxon>
        <taxon>Betaproteobacteria</taxon>
        <taxon>Burkholderiales</taxon>
        <taxon>Oxalobacteraceae</taxon>
        <taxon>Undibacterium</taxon>
    </lineage>
</organism>
<name>A0A923HW35_9BURK</name>
<sequence length="90" mass="10159">MNTPVLNIQLHIDLRSGTLELKTAFSQDQAEKRHLHLLALLRELRRLQPQAVAIHAIGLHEAKAIAQLLLNMVKLTLPRCKLKIVETDLA</sequence>
<proteinExistence type="predicted"/>